<organism evidence="1 2">
    <name type="scientific">Streptomyces europaeiscabiei</name>
    <dbReference type="NCBI Taxonomy" id="146819"/>
    <lineage>
        <taxon>Bacteria</taxon>
        <taxon>Bacillati</taxon>
        <taxon>Actinomycetota</taxon>
        <taxon>Actinomycetes</taxon>
        <taxon>Kitasatosporales</taxon>
        <taxon>Streptomycetaceae</taxon>
        <taxon>Streptomyces</taxon>
    </lineage>
</organism>
<evidence type="ECO:0000313" key="2">
    <source>
        <dbReference type="Proteomes" id="UP001271274"/>
    </source>
</evidence>
<feature type="non-terminal residue" evidence="1">
    <location>
        <position position="136"/>
    </location>
</feature>
<evidence type="ECO:0008006" key="3">
    <source>
        <dbReference type="Google" id="ProtNLM"/>
    </source>
</evidence>
<protein>
    <recommendedName>
        <fullName evidence="3">Transposase</fullName>
    </recommendedName>
</protein>
<gene>
    <name evidence="1" type="ORF">PV662_48120</name>
</gene>
<evidence type="ECO:0000313" key="1">
    <source>
        <dbReference type="EMBL" id="MDX3707304.1"/>
    </source>
</evidence>
<proteinExistence type="predicted"/>
<comment type="caution">
    <text evidence="1">The sequence shown here is derived from an EMBL/GenBank/DDBJ whole genome shotgun (WGS) entry which is preliminary data.</text>
</comment>
<dbReference type="EMBL" id="JARAYU010000048">
    <property type="protein sequence ID" value="MDX3707304.1"/>
    <property type="molecule type" value="Genomic_DNA"/>
</dbReference>
<name>A0ABU4NXD2_9ACTN</name>
<sequence length="136" mass="14268">MTDTILACTDTVLDGGREHMTDWQMEVNHAIKETGLSFNTDALLAVPTQICHIQRITSENQQLREELEAATGGARGSGDPGHGALRIAAQGRAASKAWRTRSRPCRGAAGGTGVVCGSGFFVVEGSALCPLWAMGG</sequence>
<reference evidence="1 2" key="1">
    <citation type="journal article" date="2023" name="Microb. Genom.">
        <title>Mesoterricola silvestris gen. nov., sp. nov., Mesoterricola sediminis sp. nov., Geothrix oryzae sp. nov., Geothrix edaphica sp. nov., Geothrix rubra sp. nov., and Geothrix limicola sp. nov., six novel members of Acidobacteriota isolated from soils.</title>
        <authorList>
            <person name="Weisberg A.J."/>
            <person name="Pearce E."/>
            <person name="Kramer C.G."/>
            <person name="Chang J.H."/>
            <person name="Clarke C.R."/>
        </authorList>
    </citation>
    <scope>NUCLEOTIDE SEQUENCE [LARGE SCALE GENOMIC DNA]</scope>
    <source>
        <strain evidence="1 2">ID09-01A</strain>
    </source>
</reference>
<dbReference type="Proteomes" id="UP001271274">
    <property type="component" value="Unassembled WGS sequence"/>
</dbReference>
<keyword evidence="2" id="KW-1185">Reference proteome</keyword>
<accession>A0ABU4NXD2</accession>